<dbReference type="EMBL" id="FNMV01000018">
    <property type="protein sequence ID" value="SDX92208.1"/>
    <property type="molecule type" value="Genomic_DNA"/>
</dbReference>
<evidence type="ECO:0000313" key="1">
    <source>
        <dbReference type="EMBL" id="SDX92208.1"/>
    </source>
</evidence>
<reference evidence="2" key="1">
    <citation type="submission" date="2016-10" db="EMBL/GenBank/DDBJ databases">
        <authorList>
            <person name="Varghese N."/>
            <person name="Submissions S."/>
        </authorList>
    </citation>
    <scope>NUCLEOTIDE SEQUENCE [LARGE SCALE GENOMIC DNA]</scope>
    <source>
        <strain evidence="2">DSM 15718</strain>
    </source>
</reference>
<evidence type="ECO:0000313" key="2">
    <source>
        <dbReference type="Proteomes" id="UP000198569"/>
    </source>
</evidence>
<protein>
    <submittedName>
        <fullName evidence="1">Uncharacterized protein</fullName>
    </submittedName>
</protein>
<dbReference type="AlphaFoldDB" id="A0A1H3FPA0"/>
<accession>A0A1H3FPA0</accession>
<gene>
    <name evidence="1" type="ORF">SAMN05444338_11855</name>
</gene>
<proteinExistence type="predicted"/>
<keyword evidence="2" id="KW-1185">Reference proteome</keyword>
<sequence>MNKYRVSTLYISIKLTFSHTIHQVLKRDNHCAKRKLLTNILVKALQISPLKKSEKTLFMLQEIEMKMIPKCFSH</sequence>
<organism evidence="1 2">
    <name type="scientific">Flavobacterium degerlachei</name>
    <dbReference type="NCBI Taxonomy" id="229203"/>
    <lineage>
        <taxon>Bacteria</taxon>
        <taxon>Pseudomonadati</taxon>
        <taxon>Bacteroidota</taxon>
        <taxon>Flavobacteriia</taxon>
        <taxon>Flavobacteriales</taxon>
        <taxon>Flavobacteriaceae</taxon>
        <taxon>Flavobacterium</taxon>
    </lineage>
</organism>
<dbReference type="Proteomes" id="UP000198569">
    <property type="component" value="Unassembled WGS sequence"/>
</dbReference>
<name>A0A1H3FPA0_9FLAO</name>